<dbReference type="SUPFAM" id="SSF69318">
    <property type="entry name" value="Integrin alpha N-terminal domain"/>
    <property type="match status" value="1"/>
</dbReference>
<evidence type="ECO:0008006" key="3">
    <source>
        <dbReference type="Google" id="ProtNLM"/>
    </source>
</evidence>
<gene>
    <name evidence="1" type="ORF">E6K71_05520</name>
</gene>
<proteinExistence type="predicted"/>
<dbReference type="PANTHER" id="PTHR41775:SF1">
    <property type="entry name" value="PEPTIDASE M6-LIKE DOMAIN-CONTAINING PROTEIN"/>
    <property type="match status" value="1"/>
</dbReference>
<dbReference type="PANTHER" id="PTHR41775">
    <property type="entry name" value="SECRETED PROTEIN-RELATED"/>
    <property type="match status" value="1"/>
</dbReference>
<dbReference type="EMBL" id="VBOR01000061">
    <property type="protein sequence ID" value="TMQ49072.1"/>
    <property type="molecule type" value="Genomic_DNA"/>
</dbReference>
<accession>A0A538SCI2</accession>
<sequence length="1120" mass="119769">MRIPRTLLRSAAILIFGSQVLPLHGDLAPSAWGATLTASRTATLESRRSPQALRIAAKRAERWRAFPHRIGELSSRPFVSGRRPPLLSIQGGKLARTTLFQPSTPETIRVLGLKIDFANDSLGSLTTTPDGKFDLRDGRSLGILIDPPPHDRNYFLKHLEGLRRYWKFASYGHLVIEYDVYPKANTGAYRLADTGRYGPWTLGQQSFDSAQRFFHDAVTAADQTDSIPFGQFDVVSLFHAGSDFQTDLKGDSPRDFPTFQINLSDSVPVNGGAVLIRGGLVMPETESQDGYFAAINGTLAHEFGHTQGLLDLYDIETLLPGVGVWSNMDSGYLLSTPVQDSTGARVEASGVLPVSLDPWSKLLLWPDLISYVDPGRSLTTSLRATELSDTTLFVPLGGEEFYLIENRQTDLNGDNILYLDQEDSTGVFLGPAAADAADSLGDREYDFLLPGQGILIWHVDNSVIYGRHIPPDFGVNSNPARRGLRVEEADGIEDLGDPRSPYLFGSPFDPWFAGNHTHFGPETTPNTNTNDGGLSHVTIDVLSPAALDMGISVRADWRVAGWPVATPASQRGAKPTYGRFHHDGLVSVVTAVDSLVFAYQANGQPYYTVGDSSVIAALPAKIVGPVLFADSLFHRNPLATHDGAIVATAADGGVYAYRTAPRDSGSSYLLVGWPPALDPASPTVLATTGPVLDPGGQVIVGGGDGRVFAIVPSDSVTVAPRTAPLADTLKVGASVITAPVSGNLAVGRFTGAGGYQVAWALSNGWIRIADPLGKSLTPFEVHFRVQNPFFEPYLLGVDMDRAPDRNLELVVSDRRQNMIHCFRLDGTELPGWPVSVAGTLRGPVAAGDLDGDGYPELFAMDKEGRVHRYNRNGVEPPSWPVSMTGRYGDEARGGEGSPLVADVAGDPRPEVIVALDNGLLVALGNDGKTLSGWPLAIQGGASSSPALLSMNDAFLTPDPPGAAWTHLVIGGDDDGALHAFQLPVRADSALFSTDGVSVRTPWAEFGGNRRRTSVLEDVFQGAVAQAPQLGKGSVFFFPNPAHGQDIGLAYTLGQGVSSVVIRVLDPTGTEVKRLDGTSSPAQNVVRIPVRDLASGVYLVRLEVQGSGADNVVFGKFAVVK</sequence>
<evidence type="ECO:0000313" key="1">
    <source>
        <dbReference type="EMBL" id="TMQ49072.1"/>
    </source>
</evidence>
<comment type="caution">
    <text evidence="1">The sequence shown here is derived from an EMBL/GenBank/DDBJ whole genome shotgun (WGS) entry which is preliminary data.</text>
</comment>
<protein>
    <recommendedName>
        <fullName evidence="3">T9SS type A sorting domain-containing protein</fullName>
    </recommendedName>
</protein>
<dbReference type="InterPro" id="IPR028994">
    <property type="entry name" value="Integrin_alpha_N"/>
</dbReference>
<dbReference type="AlphaFoldDB" id="A0A538SCI2"/>
<dbReference type="Proteomes" id="UP000316292">
    <property type="component" value="Unassembled WGS sequence"/>
</dbReference>
<reference evidence="1 2" key="1">
    <citation type="journal article" date="2019" name="Nat. Microbiol.">
        <title>Mediterranean grassland soil C-N compound turnover is dependent on rainfall and depth, and is mediated by genomically divergent microorganisms.</title>
        <authorList>
            <person name="Diamond S."/>
            <person name="Andeer P.F."/>
            <person name="Li Z."/>
            <person name="Crits-Christoph A."/>
            <person name="Burstein D."/>
            <person name="Anantharaman K."/>
            <person name="Lane K.R."/>
            <person name="Thomas B.C."/>
            <person name="Pan C."/>
            <person name="Northen T.R."/>
            <person name="Banfield J.F."/>
        </authorList>
    </citation>
    <scope>NUCLEOTIDE SEQUENCE [LARGE SCALE GENOMIC DNA]</scope>
    <source>
        <strain evidence="1">WS_1</strain>
    </source>
</reference>
<organism evidence="1 2">
    <name type="scientific">Eiseniibacteriota bacterium</name>
    <dbReference type="NCBI Taxonomy" id="2212470"/>
    <lineage>
        <taxon>Bacteria</taxon>
        <taxon>Candidatus Eiseniibacteriota</taxon>
    </lineage>
</organism>
<evidence type="ECO:0000313" key="2">
    <source>
        <dbReference type="Proteomes" id="UP000316292"/>
    </source>
</evidence>
<name>A0A538SCI2_UNCEI</name>